<dbReference type="PANTHER" id="PTHR10242">
    <property type="entry name" value="8-OXOGUANINE DNA GLYCOSYLASE"/>
    <property type="match status" value="1"/>
</dbReference>
<dbReference type="SMART" id="SM00478">
    <property type="entry name" value="ENDO3c"/>
    <property type="match status" value="1"/>
</dbReference>
<dbReference type="Gene3D" id="3.30.310.260">
    <property type="match status" value="1"/>
</dbReference>
<dbReference type="STRING" id="858215.Thexy_0679"/>
<dbReference type="GO" id="GO:0006289">
    <property type="term" value="P:nucleotide-excision repair"/>
    <property type="evidence" value="ECO:0007669"/>
    <property type="project" value="InterPro"/>
</dbReference>
<dbReference type="CDD" id="cd00056">
    <property type="entry name" value="ENDO3c"/>
    <property type="match status" value="1"/>
</dbReference>
<dbReference type="Pfam" id="PF07934">
    <property type="entry name" value="OGG_N"/>
    <property type="match status" value="1"/>
</dbReference>
<dbReference type="Gene3D" id="1.10.1670.10">
    <property type="entry name" value="Helix-hairpin-Helix base-excision DNA repair enzymes (C-terminal)"/>
    <property type="match status" value="1"/>
</dbReference>
<dbReference type="Gene3D" id="1.10.340.30">
    <property type="entry name" value="Hypothetical protein, domain 2"/>
    <property type="match status" value="1"/>
</dbReference>
<evidence type="ECO:0000256" key="1">
    <source>
        <dbReference type="ARBA" id="ARBA00010679"/>
    </source>
</evidence>
<dbReference type="EMBL" id="CP002739">
    <property type="protein sequence ID" value="AEF16727.1"/>
    <property type="molecule type" value="Genomic_DNA"/>
</dbReference>
<feature type="domain" description="HhH-GPD" evidence="10">
    <location>
        <begin position="129"/>
        <end position="291"/>
    </location>
</feature>
<dbReference type="InterPro" id="IPR052054">
    <property type="entry name" value="Oxidative_DNA_repair_enzyme"/>
</dbReference>
<evidence type="ECO:0000313" key="12">
    <source>
        <dbReference type="Proteomes" id="UP000007239"/>
    </source>
</evidence>
<evidence type="ECO:0000256" key="3">
    <source>
        <dbReference type="ARBA" id="ARBA00022763"/>
    </source>
</evidence>
<comment type="catalytic activity">
    <reaction evidence="9">
        <text>2'-deoxyribonucleotide-(2'-deoxyribose 5'-phosphate)-2'-deoxyribonucleotide-DNA = a 3'-end 2'-deoxyribonucleotide-(2,3-dehydro-2,3-deoxyribose 5'-phosphate)-DNA + a 5'-end 5'-phospho-2'-deoxyribonucleoside-DNA + H(+)</text>
        <dbReference type="Rhea" id="RHEA:66592"/>
        <dbReference type="Rhea" id="RHEA-COMP:13180"/>
        <dbReference type="Rhea" id="RHEA-COMP:16897"/>
        <dbReference type="Rhea" id="RHEA-COMP:17067"/>
        <dbReference type="ChEBI" id="CHEBI:15378"/>
        <dbReference type="ChEBI" id="CHEBI:136412"/>
        <dbReference type="ChEBI" id="CHEBI:157695"/>
        <dbReference type="ChEBI" id="CHEBI:167181"/>
        <dbReference type="EC" id="4.2.99.18"/>
    </reaction>
</comment>
<dbReference type="SUPFAM" id="SSF55945">
    <property type="entry name" value="TATA-box binding protein-like"/>
    <property type="match status" value="1"/>
</dbReference>
<dbReference type="SUPFAM" id="SSF48150">
    <property type="entry name" value="DNA-glycosylase"/>
    <property type="match status" value="1"/>
</dbReference>
<comment type="similarity">
    <text evidence="1">Belongs to the type-1 OGG1 family.</text>
</comment>
<evidence type="ECO:0000256" key="6">
    <source>
        <dbReference type="ARBA" id="ARBA00023239"/>
    </source>
</evidence>
<evidence type="ECO:0000256" key="8">
    <source>
        <dbReference type="ARBA" id="ARBA00023295"/>
    </source>
</evidence>
<dbReference type="InterPro" id="IPR012904">
    <property type="entry name" value="OGG_N"/>
</dbReference>
<dbReference type="HOGENOM" id="CLU_027543_3_0_9"/>
<gene>
    <name evidence="11" type="ordered locus">Thexy_0679</name>
</gene>
<dbReference type="InterPro" id="IPR003265">
    <property type="entry name" value="HhH-GPD_domain"/>
</dbReference>
<evidence type="ECO:0000256" key="2">
    <source>
        <dbReference type="ARBA" id="ARBA00012720"/>
    </source>
</evidence>
<dbReference type="GO" id="GO:0003684">
    <property type="term" value="F:damaged DNA binding"/>
    <property type="evidence" value="ECO:0007669"/>
    <property type="project" value="InterPro"/>
</dbReference>
<evidence type="ECO:0000256" key="5">
    <source>
        <dbReference type="ARBA" id="ARBA00023204"/>
    </source>
</evidence>
<dbReference type="InterPro" id="IPR023170">
    <property type="entry name" value="HhH_base_excis_C"/>
</dbReference>
<dbReference type="eggNOG" id="COG0122">
    <property type="taxonomic scope" value="Bacteria"/>
</dbReference>
<keyword evidence="4" id="KW-0378">Hydrolase</keyword>
<dbReference type="GO" id="GO:0008534">
    <property type="term" value="F:oxidized purine nucleobase lesion DNA N-glycosylase activity"/>
    <property type="evidence" value="ECO:0007669"/>
    <property type="project" value="InterPro"/>
</dbReference>
<reference evidence="11" key="1">
    <citation type="submission" date="2011-05" db="EMBL/GenBank/DDBJ databases">
        <title>Complete sequence of Thermoanaerobacterium xylanolyticum LX-11.</title>
        <authorList>
            <consortium name="US DOE Joint Genome Institute"/>
            <person name="Lucas S."/>
            <person name="Han J."/>
            <person name="Lapidus A."/>
            <person name="Cheng J.-F."/>
            <person name="Goodwin L."/>
            <person name="Pitluck S."/>
            <person name="Peters L."/>
            <person name="Mikhailova N."/>
            <person name="Lu M."/>
            <person name="Han C."/>
            <person name="Tapia R."/>
            <person name="Land M."/>
            <person name="Hauser L."/>
            <person name="Kyrpides N."/>
            <person name="Ivanova N."/>
            <person name="Pagani I."/>
            <person name="Hemme C."/>
            <person name="Woyke T."/>
        </authorList>
    </citation>
    <scope>NUCLEOTIDE SEQUENCE</scope>
    <source>
        <strain evidence="11">LX-11</strain>
    </source>
</reference>
<organism evidence="11 12">
    <name type="scientific">Thermoanaerobacterium xylanolyticum (strain ATCC 49914 / DSM 7097 / LX-11)</name>
    <dbReference type="NCBI Taxonomy" id="858215"/>
    <lineage>
        <taxon>Bacteria</taxon>
        <taxon>Bacillati</taxon>
        <taxon>Bacillota</taxon>
        <taxon>Clostridia</taxon>
        <taxon>Thermoanaerobacterales</taxon>
        <taxon>Thermoanaerobacteraceae</taxon>
        <taxon>Thermoanaerobacterium</taxon>
    </lineage>
</organism>
<name>F6BIB9_THEXL</name>
<keyword evidence="7" id="KW-0511">Multifunctional enzyme</keyword>
<dbReference type="GO" id="GO:0140078">
    <property type="term" value="F:class I DNA-(apurinic or apyrimidinic site) endonuclease activity"/>
    <property type="evidence" value="ECO:0007669"/>
    <property type="project" value="UniProtKB-EC"/>
</dbReference>
<dbReference type="PANTHER" id="PTHR10242:SF2">
    <property type="entry name" value="N-GLYCOSYLASE_DNA LYASE"/>
    <property type="match status" value="1"/>
</dbReference>
<evidence type="ECO:0000256" key="9">
    <source>
        <dbReference type="ARBA" id="ARBA00044632"/>
    </source>
</evidence>
<accession>F6BIB9</accession>
<evidence type="ECO:0000256" key="4">
    <source>
        <dbReference type="ARBA" id="ARBA00022801"/>
    </source>
</evidence>
<dbReference type="AlphaFoldDB" id="F6BIB9"/>
<dbReference type="GO" id="GO:0006284">
    <property type="term" value="P:base-excision repair"/>
    <property type="evidence" value="ECO:0007669"/>
    <property type="project" value="InterPro"/>
</dbReference>
<dbReference type="InterPro" id="IPR011257">
    <property type="entry name" value="DNA_glycosylase"/>
</dbReference>
<keyword evidence="6 11" id="KW-0456">Lyase</keyword>
<dbReference type="KEGG" id="txy:Thexy_0679"/>
<evidence type="ECO:0000259" key="10">
    <source>
        <dbReference type="SMART" id="SM00478"/>
    </source>
</evidence>
<sequence>MWVMRRMRYLVEQSGSKVIVHGIKDFNLKETLECGQCFRWNEEDDGSYTGVAFDRVINVKLDGDILTIDNTTLADFNDIWYDYFDLGRDYGKIKETLSQDEILKAAIKYGEGIRILRQDTWETLISFIISQNNRIPQIKKVIENLSRLLGHPIVYKDKTYYTFPKVQDFIMADIEVLEKSKCGFRSKYIIDAALKVFNDEVNLFELQLYDTYDVRNILMSIRGVGPKVADCVMLYSIGRYEAFPTDVWIKRVVEFLYLKRKTNNSDVQNFAKEKFGDLSGFAQQYLFNYAKDHVSKDVFKERKN</sequence>
<proteinExistence type="inferred from homology"/>
<dbReference type="EC" id="4.2.99.18" evidence="2"/>
<dbReference type="Proteomes" id="UP000007239">
    <property type="component" value="Chromosome"/>
</dbReference>
<keyword evidence="8" id="KW-0326">Glycosidase</keyword>
<protein>
    <recommendedName>
        <fullName evidence="2">DNA-(apurinic or apyrimidinic site) lyase</fullName>
        <ecNumber evidence="2">4.2.99.18</ecNumber>
    </recommendedName>
</protein>
<keyword evidence="12" id="KW-1185">Reference proteome</keyword>
<evidence type="ECO:0000313" key="11">
    <source>
        <dbReference type="EMBL" id="AEF16727.1"/>
    </source>
</evidence>
<evidence type="ECO:0000256" key="7">
    <source>
        <dbReference type="ARBA" id="ARBA00023268"/>
    </source>
</evidence>
<dbReference type="Pfam" id="PF00730">
    <property type="entry name" value="HhH-GPD"/>
    <property type="match status" value="1"/>
</dbReference>
<keyword evidence="3" id="KW-0227">DNA damage</keyword>
<keyword evidence="5" id="KW-0234">DNA repair</keyword>